<organism evidence="1 2">
    <name type="scientific">Sphingomonas kyungheensis</name>
    <dbReference type="NCBI Taxonomy" id="1069987"/>
    <lineage>
        <taxon>Bacteria</taxon>
        <taxon>Pseudomonadati</taxon>
        <taxon>Pseudomonadota</taxon>
        <taxon>Alphaproteobacteria</taxon>
        <taxon>Sphingomonadales</taxon>
        <taxon>Sphingomonadaceae</taxon>
        <taxon>Sphingomonas</taxon>
    </lineage>
</organism>
<sequence>MTIHKDCADHLRTHYAALTGGKLSSGHAHELVAAFFGYGTGSALRAETQRPLDLLSQADIMIPDLPLLDIRRAALSGLPEDLPANDVIVDLLVEHLEASGQFTGTVWLTRDLVDHIGADFIRDNAFTIEDALSGEIASTNAFFDELYPDEVTVEHGDDALIATVDGHLNGENDQDRAFHGDSIAFESVVTFDRVAGRTGYSNPSFATTGEVDDSRYYDD</sequence>
<dbReference type="Proteomes" id="UP001367771">
    <property type="component" value="Unassembled WGS sequence"/>
</dbReference>
<proteinExistence type="predicted"/>
<name>A0ABU8H7J4_9SPHN</name>
<dbReference type="EMBL" id="JBBBDM010000016">
    <property type="protein sequence ID" value="MEI5688936.1"/>
    <property type="molecule type" value="Genomic_DNA"/>
</dbReference>
<evidence type="ECO:0000313" key="1">
    <source>
        <dbReference type="EMBL" id="MEI5688936.1"/>
    </source>
</evidence>
<reference evidence="1 2" key="1">
    <citation type="journal article" date="2013" name="Int. J. Syst. Evol. Microbiol.">
        <title>Sphingomonas kyungheensis sp. nov., a bacterium with ginsenoside-converting activity isolated from soil of a ginseng field.</title>
        <authorList>
            <person name="Son H.M."/>
            <person name="Yang J.E."/>
            <person name="Park Y."/>
            <person name="Han C.K."/>
            <person name="Kim S.G."/>
            <person name="Kook M."/>
            <person name="Yi T.H."/>
        </authorList>
    </citation>
    <scope>NUCLEOTIDE SEQUENCE [LARGE SCALE GENOMIC DNA]</scope>
    <source>
        <strain evidence="1 2">LMG 26582</strain>
    </source>
</reference>
<evidence type="ECO:0000313" key="2">
    <source>
        <dbReference type="Proteomes" id="UP001367771"/>
    </source>
</evidence>
<dbReference type="RefSeq" id="WP_336546111.1">
    <property type="nucleotide sequence ID" value="NZ_JBBBDM010000016.1"/>
</dbReference>
<evidence type="ECO:0008006" key="3">
    <source>
        <dbReference type="Google" id="ProtNLM"/>
    </source>
</evidence>
<accession>A0ABU8H7J4</accession>
<keyword evidence="2" id="KW-1185">Reference proteome</keyword>
<gene>
    <name evidence="1" type="ORF">V8201_17725</name>
</gene>
<comment type="caution">
    <text evidence="1">The sequence shown here is derived from an EMBL/GenBank/DDBJ whole genome shotgun (WGS) entry which is preliminary data.</text>
</comment>
<protein>
    <recommendedName>
        <fullName evidence="3">SnoaL-like domain-containing protein</fullName>
    </recommendedName>
</protein>